<feature type="region of interest" description="Disordered" evidence="1">
    <location>
        <begin position="1"/>
        <end position="32"/>
    </location>
</feature>
<protein>
    <submittedName>
        <fullName evidence="2">Uncharacterized protein</fullName>
    </submittedName>
</protein>
<dbReference type="Proteomes" id="UP000652847">
    <property type="component" value="Unassembled WGS sequence"/>
</dbReference>
<feature type="compositionally biased region" description="Polar residues" evidence="1">
    <location>
        <begin position="1"/>
        <end position="12"/>
    </location>
</feature>
<gene>
    <name evidence="2" type="ORF">H8S54_08745</name>
</gene>
<dbReference type="RefSeq" id="WP_021926979.1">
    <property type="nucleotide sequence ID" value="NZ_JACOOT010000019.1"/>
</dbReference>
<proteinExistence type="predicted"/>
<organism evidence="2 3">
    <name type="scientific">Blautia segnis</name>
    <dbReference type="NCBI Taxonomy" id="2763030"/>
    <lineage>
        <taxon>Bacteria</taxon>
        <taxon>Bacillati</taxon>
        <taxon>Bacillota</taxon>
        <taxon>Clostridia</taxon>
        <taxon>Lachnospirales</taxon>
        <taxon>Lachnospiraceae</taxon>
        <taxon>Blautia</taxon>
    </lineage>
</organism>
<dbReference type="EMBL" id="JACOOT010000019">
    <property type="protein sequence ID" value="MBC5651191.1"/>
    <property type="molecule type" value="Genomic_DNA"/>
</dbReference>
<sequence>MGNIGGVSSSVEDGQTGADSSDGSGDGTQMGSITFSQDTVGYAGTWVPFEDGFQLYLPSDWDVYNVTEEQSQQGVLYIAGDSSGAETAPGISVVWAYSDGAETIEEVAAAIGQGGYQVDDIVSINGIPCVSYRIEESDCSAIMFFHPTNRQYLFCVTGVGYAANVDTICSILTSVSLT</sequence>
<evidence type="ECO:0000313" key="2">
    <source>
        <dbReference type="EMBL" id="MBC5651191.1"/>
    </source>
</evidence>
<evidence type="ECO:0000256" key="1">
    <source>
        <dbReference type="SAM" id="MobiDB-lite"/>
    </source>
</evidence>
<dbReference type="AlphaFoldDB" id="A0A8I0ACC8"/>
<feature type="compositionally biased region" description="Low complexity" evidence="1">
    <location>
        <begin position="13"/>
        <end position="32"/>
    </location>
</feature>
<evidence type="ECO:0000313" key="3">
    <source>
        <dbReference type="Proteomes" id="UP000652847"/>
    </source>
</evidence>
<keyword evidence="3" id="KW-1185">Reference proteome</keyword>
<reference evidence="2 3" key="1">
    <citation type="submission" date="2020-08" db="EMBL/GenBank/DDBJ databases">
        <title>Genome public.</title>
        <authorList>
            <person name="Liu C."/>
            <person name="Sun Q."/>
        </authorList>
    </citation>
    <scope>NUCLEOTIDE SEQUENCE [LARGE SCALE GENOMIC DNA]</scope>
    <source>
        <strain evidence="2 3">BX17</strain>
    </source>
</reference>
<name>A0A8I0ACC8_9FIRM</name>
<accession>A0A8I0ACC8</accession>
<comment type="caution">
    <text evidence="2">The sequence shown here is derived from an EMBL/GenBank/DDBJ whole genome shotgun (WGS) entry which is preliminary data.</text>
</comment>